<evidence type="ECO:0000256" key="1">
    <source>
        <dbReference type="SAM" id="SignalP"/>
    </source>
</evidence>
<feature type="signal peptide" evidence="1">
    <location>
        <begin position="1"/>
        <end position="22"/>
    </location>
</feature>
<evidence type="ECO:0008006" key="4">
    <source>
        <dbReference type="Google" id="ProtNLM"/>
    </source>
</evidence>
<dbReference type="Proteomes" id="UP000053748">
    <property type="component" value="Unassembled WGS sequence"/>
</dbReference>
<evidence type="ECO:0000313" key="2">
    <source>
        <dbReference type="EMBL" id="PNM58187.1"/>
    </source>
</evidence>
<gene>
    <name evidence="2" type="ORF">AL544_020105</name>
</gene>
<keyword evidence="1" id="KW-0732">Signal</keyword>
<proteinExistence type="predicted"/>
<dbReference type="InterPro" id="IPR029058">
    <property type="entry name" value="AB_hydrolase_fold"/>
</dbReference>
<dbReference type="Gene3D" id="3.40.50.1820">
    <property type="entry name" value="alpha/beta hydrolase"/>
    <property type="match status" value="1"/>
</dbReference>
<accession>A0A2J9V347</accession>
<feature type="chain" id="PRO_5014443794" description="Alpha/beta hydrolase" evidence="1">
    <location>
        <begin position="23"/>
        <end position="505"/>
    </location>
</feature>
<organism evidence="2 3">
    <name type="scientific">Vibrio mimicus</name>
    <dbReference type="NCBI Taxonomy" id="674"/>
    <lineage>
        <taxon>Bacteria</taxon>
        <taxon>Pseudomonadati</taxon>
        <taxon>Pseudomonadota</taxon>
        <taxon>Gammaproteobacteria</taxon>
        <taxon>Vibrionales</taxon>
        <taxon>Vibrionaceae</taxon>
        <taxon>Vibrio</taxon>
    </lineage>
</organism>
<name>A0A2J9V347_VIBMI</name>
<evidence type="ECO:0000313" key="3">
    <source>
        <dbReference type="Proteomes" id="UP000053748"/>
    </source>
</evidence>
<dbReference type="OrthoDB" id="869379at2"/>
<comment type="caution">
    <text evidence="2">The sequence shown here is derived from an EMBL/GenBank/DDBJ whole genome shotgun (WGS) entry which is preliminary data.</text>
</comment>
<reference evidence="2" key="1">
    <citation type="submission" date="2017-12" db="EMBL/GenBank/DDBJ databases">
        <title>FDA dAtabase for Regulatory Grade micrObial Sequences (FDA-ARGOS): Supporting development and validation of Infectious Disease Dx tests.</title>
        <authorList>
            <person name="Hoffmann M."/>
            <person name="Allard M."/>
            <person name="Evans P."/>
            <person name="Brown E."/>
            <person name="Tallon L.J."/>
            <person name="Sadzewicz L."/>
            <person name="Sengamalay N."/>
            <person name="Ott S."/>
            <person name="Godinez A."/>
            <person name="Nagaraj S."/>
            <person name="Vavikolanu K."/>
            <person name="Aluvathingal J."/>
            <person name="Nadendla S."/>
            <person name="Hobson J."/>
            <person name="Sichtig H."/>
        </authorList>
    </citation>
    <scope>NUCLEOTIDE SEQUENCE [LARGE SCALE GENOMIC DNA]</scope>
    <source>
        <strain evidence="2">FDAARGOS_113</strain>
    </source>
</reference>
<dbReference type="AlphaFoldDB" id="A0A2J9V347"/>
<sequence length="505" mass="54487">MKPYIPSITLSVLLLSPSLVSANDVPDSHELRTFSMRSQSSGIAPPPEKLGVYVVNSGPGLDTGCTFASGGPLLISLPVPLVVNPKVLLHDGRIDPSKLGAMQQKGVIGPNARISMPVFDIDSNASIPNIAPEIDVVSFNGKSLGTLQGADNRWTDTNLQVDISDIKFGQTNEIRVDIDTGNTNDNWCMSVDWVSIEFDIAIPVVLAHGIAAQSDTWDDDTAPGVLSTLDDYGIRYTRFSAEKNGTTATNANILNNKIQDFLDELKSEKVHVIAHSKGGLDTQNLKALSPSFEIKSLSTFSTPHLGSVAADLSVIKMDHYANIYSNVSIDPHNYAGKYMLLPNIPFAGPKMPGIRDLTTDTASNALQMRTRGNIRNTFSIGANADLNQDGVIEKDPDIVGLFPWGSRWAGVTAWHALRNFSSAAYLNTKTQLVTIPSAYGPQAHLITTVSYQAIQTTPQENDVVVTLASANPSYANSLGNVLANHSTMKTGQNVERFLQQIISMR</sequence>
<dbReference type="EMBL" id="LOSJ02000002">
    <property type="protein sequence ID" value="PNM58187.1"/>
    <property type="molecule type" value="Genomic_DNA"/>
</dbReference>
<dbReference type="SUPFAM" id="SSF53474">
    <property type="entry name" value="alpha/beta-Hydrolases"/>
    <property type="match status" value="1"/>
</dbReference>
<keyword evidence="3" id="KW-1185">Reference proteome</keyword>
<protein>
    <recommendedName>
        <fullName evidence="4">Alpha/beta hydrolase</fullName>
    </recommendedName>
</protein>
<dbReference type="RefSeq" id="WP_000806101.1">
    <property type="nucleotide sequence ID" value="NZ_CAWMSS010000001.1"/>
</dbReference>